<proteinExistence type="predicted"/>
<dbReference type="Proteomes" id="UP000297521">
    <property type="component" value="Unassembled WGS sequence"/>
</dbReference>
<dbReference type="AlphaFoldDB" id="A0AAX2SN45"/>
<evidence type="ECO:0000313" key="3">
    <source>
        <dbReference type="Proteomes" id="UP000297521"/>
    </source>
</evidence>
<name>A0AAX2SN45_LIMRT</name>
<accession>A0AAX2SN45</accession>
<evidence type="ECO:0000313" key="2">
    <source>
        <dbReference type="EMBL" id="TGB09667.1"/>
    </source>
</evidence>
<dbReference type="RefSeq" id="WP_135350290.1">
    <property type="nucleotide sequence ID" value="NZ_SRKR01000021.1"/>
</dbReference>
<reference evidence="2" key="2">
    <citation type="submission" date="2019-04" db="EMBL/GenBank/DDBJ databases">
        <authorList>
            <person name="Bisanz J.E."/>
            <person name="Chagwedera N.D."/>
            <person name="Chawla A."/>
            <person name="Turnbaugh P.J."/>
        </authorList>
    </citation>
    <scope>NUCLEOTIDE SEQUENCE</scope>
    <source>
        <strain evidence="2">I8-5</strain>
    </source>
</reference>
<dbReference type="EMBL" id="SRKR01000021">
    <property type="protein sequence ID" value="TGB09667.1"/>
    <property type="molecule type" value="Genomic_DNA"/>
</dbReference>
<organism evidence="2 3">
    <name type="scientific">Limosilactobacillus reuteri</name>
    <name type="common">Lactobacillus reuteri</name>
    <dbReference type="NCBI Taxonomy" id="1598"/>
    <lineage>
        <taxon>Bacteria</taxon>
        <taxon>Bacillati</taxon>
        <taxon>Bacillota</taxon>
        <taxon>Bacilli</taxon>
        <taxon>Lactobacillales</taxon>
        <taxon>Lactobacillaceae</taxon>
        <taxon>Limosilactobacillus</taxon>
    </lineage>
</organism>
<evidence type="ECO:0000256" key="1">
    <source>
        <dbReference type="SAM" id="MobiDB-lite"/>
    </source>
</evidence>
<sequence length="374" mass="42723">MAKYETTHTAFLGVDLDLLENPIYSDMDVRAAMLYALYKDRAHLSLYSYTQLGNKRYIDENGVFIIFTNEVAAKALHTTTKMIGKFRKQLSDHGLIQIRRNGLKGYKIYVNEVQRTPKNVKLILPWMNHYVEIKKSVSEWTLAAQIQHWNNMALASKSKVQHESDVMGSTCIPNGLTSLTPSSLTTNSLNNNGLDDNAHARKGKLNPIQSSQPTQSKPINPYNTLPEKIKQSFVKTFGFVTKQVALELHTLIKQTDVDMVNYVVESAFGRKITSPIAYVKAAIGNALKRGDKCVQDMINYYENNVKKPKVKRNTKKSTRPSKNTPYTREELDILLNTTEEEVRTYHPALFLKRLQLRMQKENRKPIIPIYKLGE</sequence>
<feature type="region of interest" description="Disordered" evidence="1">
    <location>
        <begin position="190"/>
        <end position="223"/>
    </location>
</feature>
<reference evidence="2" key="1">
    <citation type="journal article" date="2019" name="Cell Metab.">
        <title>Nutrient sensing in CD11c cells alters the gut microbiome to regulate food intake and body mass.</title>
        <authorList>
            <person name="Chagwedera N.D."/>
            <person name="Ang Q.Y."/>
            <person name="Bisanz J.E."/>
            <person name="Leong Y.A."/>
            <person name="Ganeshan K."/>
            <person name="Cai J."/>
            <person name="Patterson A.D."/>
            <person name="Turnbaugh P.J."/>
            <person name="Chawla A."/>
        </authorList>
    </citation>
    <scope>NUCLEOTIDE SEQUENCE</scope>
    <source>
        <strain evidence="2">I8-5</strain>
    </source>
</reference>
<comment type="caution">
    <text evidence="2">The sequence shown here is derived from an EMBL/GenBank/DDBJ whole genome shotgun (WGS) entry which is preliminary data.</text>
</comment>
<feature type="compositionally biased region" description="Polar residues" evidence="1">
    <location>
        <begin position="207"/>
        <end position="223"/>
    </location>
</feature>
<protein>
    <submittedName>
        <fullName evidence="2">Replication protein, repA</fullName>
    </submittedName>
</protein>
<gene>
    <name evidence="2" type="ORF">E5F87_09765</name>
</gene>